<evidence type="ECO:0000313" key="4">
    <source>
        <dbReference type="WBParaSite" id="HCON_00061310-00001"/>
    </source>
</evidence>
<sequence length="1116" mass="124928">MKFKMKQVLSLLLFPLLFHAASGRQKSSGTVLQCSDYLRCRSDELEVRWKCFGAHQSLFTDVCRTERHIRSLKALVMRSESDFSGCIATEAHSIEDAERPKEGLCSERLSIPLRPSCAELRSFSTSRCEALKKCCTVTEKCEKQQHTTSIMSMLVAQRTTVSMLLRGCLSGLASSSVSNKTRKSDSNSVRAVTSALDLMQGLEELSDRTSHDKSNPTHAKTQSVATAVDRRDSNNVTETPSSPITSQVKSAIWQSKFKSDYRRKPSSKSKRYPARMFAAPRYQRRREISVVRPFTDSFDPHAPILTIDEETSRVDGTAEMLRIQRLQELMKKENLRNGHGRGLVTPVVTPPPSPPASSPFGVDLIIDRTLQNPFFPPPIPPIPQREYSVNAYREYSPAQTTTSPPPATPFFPSTTIYPIPDTSTVTPLYLFRKPFRQSPVVDSEHSLRIRRPWSNRFKLVKRGKSTWKGTSKRKQKYYNIGRTSGKRERGPIRSKIVGDITNAIRPSHTFRDEFAIYPKDTELLTDIAIPYRNRLQHKLRVTPLSQSPAEGDGSVVADRSAHVLRPQRKKTYLSTEDAIYEDVLQQEQKLLSQRNGQLSTDDIADFDDNGIPSSQPQEFQLIPPPFVVFKQRKVTALTKPKSSLGLTSERFYRIRKPNKETHKNKVLFTTDVSAKPKSTLTTPTSESVPSTTTTGNTPEDTKDPDNPLEGAIVEEPLTVGEEGRHVIPTVILSEFEGQHLEPLGISNETVTFRPDLTTSSAVNVSAPVTEVPNRSPPASTHDLPSDITDPLTYKGPSFYYEKNFGNDTDQKTSSENDTDQKRMTIIPTMKNPYWTLDPPASSFQVEVIPFPKNNPVDGPMVAVDQIATVTISTTEQPDTTATFPTLVESSSDFIGPLPEVKRRRMQAAKTYSSALEPLTDPDNSSTAGNGSADAVSVLRISETILKLSHCEVYSLCLDELSREENACGPKASRILSEDQRKRRSSCKEKLLPDYQAVDDETRSLAEIYSACIKNRLGQNITEVEPSQCDAYSLPSNLENEPCRSRVHVLKQHCSRLSKCCPDAKVCRHEVDSSERGRYLRRRKESLAVAATKCRILRYRKILKRVSLLGNGPVQPS</sequence>
<reference evidence="4" key="1">
    <citation type="submission" date="2020-12" db="UniProtKB">
        <authorList>
            <consortium name="WormBaseParasite"/>
        </authorList>
    </citation>
    <scope>IDENTIFICATION</scope>
    <source>
        <strain evidence="4">MHco3</strain>
    </source>
</reference>
<feature type="region of interest" description="Disordered" evidence="1">
    <location>
        <begin position="676"/>
        <end position="709"/>
    </location>
</feature>
<feature type="compositionally biased region" description="Polar residues" evidence="1">
    <location>
        <begin position="234"/>
        <end position="249"/>
    </location>
</feature>
<organism evidence="3 4">
    <name type="scientific">Haemonchus contortus</name>
    <name type="common">Barber pole worm</name>
    <dbReference type="NCBI Taxonomy" id="6289"/>
    <lineage>
        <taxon>Eukaryota</taxon>
        <taxon>Metazoa</taxon>
        <taxon>Ecdysozoa</taxon>
        <taxon>Nematoda</taxon>
        <taxon>Chromadorea</taxon>
        <taxon>Rhabditida</taxon>
        <taxon>Rhabditina</taxon>
        <taxon>Rhabditomorpha</taxon>
        <taxon>Strongyloidea</taxon>
        <taxon>Trichostrongylidae</taxon>
        <taxon>Haemonchus</taxon>
    </lineage>
</organism>
<keyword evidence="3" id="KW-1185">Reference proteome</keyword>
<evidence type="ECO:0000313" key="3">
    <source>
        <dbReference type="Proteomes" id="UP000025227"/>
    </source>
</evidence>
<feature type="region of interest" description="Disordered" evidence="1">
    <location>
        <begin position="768"/>
        <end position="787"/>
    </location>
</feature>
<accession>A0A7I4Y9G3</accession>
<feature type="region of interest" description="Disordered" evidence="1">
    <location>
        <begin position="911"/>
        <end position="930"/>
    </location>
</feature>
<dbReference type="OrthoDB" id="5876666at2759"/>
<feature type="compositionally biased region" description="Basic and acidic residues" evidence="1">
    <location>
        <begin position="206"/>
        <end position="215"/>
    </location>
</feature>
<feature type="compositionally biased region" description="Low complexity" evidence="1">
    <location>
        <begin position="678"/>
        <end position="694"/>
    </location>
</feature>
<name>A0A7I4Y9G3_HAECO</name>
<keyword evidence="2" id="KW-0732">Signal</keyword>
<feature type="compositionally biased region" description="Polar residues" evidence="1">
    <location>
        <begin position="216"/>
        <end position="225"/>
    </location>
</feature>
<feature type="region of interest" description="Disordered" evidence="1">
    <location>
        <begin position="337"/>
        <end position="356"/>
    </location>
</feature>
<dbReference type="AlphaFoldDB" id="A0A7I4Y9G3"/>
<protein>
    <submittedName>
        <fullName evidence="4">Uncharacterized protein</fullName>
    </submittedName>
</protein>
<feature type="signal peptide" evidence="2">
    <location>
        <begin position="1"/>
        <end position="23"/>
    </location>
</feature>
<evidence type="ECO:0000256" key="2">
    <source>
        <dbReference type="SAM" id="SignalP"/>
    </source>
</evidence>
<dbReference type="Proteomes" id="UP000025227">
    <property type="component" value="Unplaced"/>
</dbReference>
<evidence type="ECO:0000256" key="1">
    <source>
        <dbReference type="SAM" id="MobiDB-lite"/>
    </source>
</evidence>
<proteinExistence type="predicted"/>
<feature type="region of interest" description="Disordered" evidence="1">
    <location>
        <begin position="206"/>
        <end position="249"/>
    </location>
</feature>
<dbReference type="WBParaSite" id="HCON_00061310-00001">
    <property type="protein sequence ID" value="HCON_00061310-00001"/>
    <property type="gene ID" value="HCON_00061310"/>
</dbReference>
<feature type="chain" id="PRO_5035424884" evidence="2">
    <location>
        <begin position="24"/>
        <end position="1116"/>
    </location>
</feature>